<feature type="region of interest" description="Disordered" evidence="1">
    <location>
        <begin position="1"/>
        <end position="65"/>
    </location>
</feature>
<evidence type="ECO:0000313" key="2">
    <source>
        <dbReference type="EMBL" id="MFB2833297.1"/>
    </source>
</evidence>
<comment type="caution">
    <text evidence="2">The sequence shown here is derived from an EMBL/GenBank/DDBJ whole genome shotgun (WGS) entry which is preliminary data.</text>
</comment>
<evidence type="ECO:0000313" key="3">
    <source>
        <dbReference type="Proteomes" id="UP001576780"/>
    </source>
</evidence>
<proteinExistence type="predicted"/>
<reference evidence="2 3" key="1">
    <citation type="submission" date="2024-09" db="EMBL/GenBank/DDBJ databases">
        <title>Floridaenema gen nov. (Aerosakkonemataceae, Aerosakkonematales ord. nov., Cyanobacteria) from benthic tropical and subtropical fresh waters, with the description of four new species.</title>
        <authorList>
            <person name="Moretto J.A."/>
            <person name="Berthold D.E."/>
            <person name="Lefler F.W."/>
            <person name="Huang I.-S."/>
            <person name="Laughinghouse H. IV."/>
        </authorList>
    </citation>
    <scope>NUCLEOTIDE SEQUENCE [LARGE SCALE GENOMIC DNA]</scope>
    <source>
        <strain evidence="2 3">BLCC-F167</strain>
    </source>
</reference>
<accession>A0ABV4WEK2</accession>
<evidence type="ECO:0000256" key="1">
    <source>
        <dbReference type="SAM" id="MobiDB-lite"/>
    </source>
</evidence>
<keyword evidence="3" id="KW-1185">Reference proteome</keyword>
<name>A0ABV4WEK2_9CYAN</name>
<dbReference type="Proteomes" id="UP001576780">
    <property type="component" value="Unassembled WGS sequence"/>
</dbReference>
<dbReference type="RefSeq" id="WP_413275760.1">
    <property type="nucleotide sequence ID" value="NZ_JBHFNT010000027.1"/>
</dbReference>
<dbReference type="EMBL" id="JBHFNT010000027">
    <property type="protein sequence ID" value="MFB2833297.1"/>
    <property type="molecule type" value="Genomic_DNA"/>
</dbReference>
<feature type="compositionally biased region" description="Polar residues" evidence="1">
    <location>
        <begin position="36"/>
        <end position="45"/>
    </location>
</feature>
<sequence length="65" mass="7113">MENELSRTKVSSNEQEQKPGIKEAKDVSQEIEVSLTPEQQISSDSLQEEDDGGRGPKHPPGPGRP</sequence>
<gene>
    <name evidence="2" type="ORF">ACE1CA_02050</name>
</gene>
<organism evidence="2 3">
    <name type="scientific">Floridaenema evergladense BLCC-F167</name>
    <dbReference type="NCBI Taxonomy" id="3153639"/>
    <lineage>
        <taxon>Bacteria</taxon>
        <taxon>Bacillati</taxon>
        <taxon>Cyanobacteriota</taxon>
        <taxon>Cyanophyceae</taxon>
        <taxon>Oscillatoriophycideae</taxon>
        <taxon>Aerosakkonematales</taxon>
        <taxon>Aerosakkonemataceae</taxon>
        <taxon>Floridanema</taxon>
        <taxon>Floridanema evergladense</taxon>
    </lineage>
</organism>
<protein>
    <submittedName>
        <fullName evidence="2">Uncharacterized protein</fullName>
    </submittedName>
</protein>
<feature type="compositionally biased region" description="Basic and acidic residues" evidence="1">
    <location>
        <begin position="15"/>
        <end position="28"/>
    </location>
</feature>